<name>A0ABS0F1L0_9BACL</name>
<proteinExistence type="inferred from homology"/>
<dbReference type="PANTHER" id="PTHR42873">
    <property type="entry name" value="RIBOSOMAL RNA LARGE SUBUNIT METHYLTRANSFERASE"/>
    <property type="match status" value="1"/>
</dbReference>
<evidence type="ECO:0000259" key="9">
    <source>
        <dbReference type="SMART" id="SM00359"/>
    </source>
</evidence>
<dbReference type="SUPFAM" id="SSF88697">
    <property type="entry name" value="PUA domain-like"/>
    <property type="match status" value="1"/>
</dbReference>
<dbReference type="InterPro" id="IPR036974">
    <property type="entry name" value="PUA_sf"/>
</dbReference>
<keyword evidence="6" id="KW-0949">S-adenosyl-L-methionine</keyword>
<comment type="caution">
    <text evidence="10">The sequence shown here is derived from an EMBL/GenBank/DDBJ whole genome shotgun (WGS) entry which is preliminary data.</text>
</comment>
<dbReference type="Pfam" id="PF10672">
    <property type="entry name" value="Methyltrans_SAM"/>
    <property type="match status" value="1"/>
</dbReference>
<evidence type="ECO:0000313" key="10">
    <source>
        <dbReference type="EMBL" id="MBF8377184.1"/>
    </source>
</evidence>
<gene>
    <name evidence="10" type="ORF">IW967_04785</name>
</gene>
<reference evidence="10 11" key="1">
    <citation type="submission" date="2020-11" db="EMBL/GenBank/DDBJ databases">
        <title>Genomic insight of Alicyclobacillus mali FL 18 reveals a new arsenic-resistant strain, with potential in environmental biotechnology.</title>
        <authorList>
            <person name="Fiorentino G."/>
            <person name="Gallo G."/>
            <person name="Aulitto M."/>
        </authorList>
    </citation>
    <scope>NUCLEOTIDE SEQUENCE [LARGE SCALE GENOMIC DNA]</scope>
    <source>
        <strain evidence="10 11">FL 18</strain>
    </source>
</reference>
<accession>A0ABS0F1L0</accession>
<evidence type="ECO:0000256" key="1">
    <source>
        <dbReference type="ARBA" id="ARBA00004496"/>
    </source>
</evidence>
<dbReference type="SUPFAM" id="SSF53335">
    <property type="entry name" value="S-adenosyl-L-methionine-dependent methyltransferases"/>
    <property type="match status" value="1"/>
</dbReference>
<evidence type="ECO:0000256" key="7">
    <source>
        <dbReference type="ARBA" id="ARBA00022884"/>
    </source>
</evidence>
<dbReference type="Gene3D" id="3.40.50.150">
    <property type="entry name" value="Vaccinia Virus protein VP39"/>
    <property type="match status" value="1"/>
</dbReference>
<sequence>MTERRDGLLPTRLVLRRDRRRRLEQGHPWIYRSEVERVEGPLAPGDLVDIVNHQGAFLARGYANPQSQIFARVLTYRPSKPIDADFFIRRFHQAQEYRRRFHPQALAYGRAVYGEADFVPGLVVDRFGEVLVAQVLTAGMERLFAQVLEALVAVYKPAGILARNDVPVRALEGLPLVVETAYGEVPDVVDVIDNGLTFSVDLREGQKTGYFWDQSENRAAIRPLMTGWRARRELFGEDPVHVDGAHVLDCFCHTGAFAVHALHYGAARVTAVDISADAVELARQNARRNGVLDGAEFAVANAFDYLREQDARGARYDVVILDPPAFAKSRQSIESAARGYKEINLRAMRILREGGFLVTASCSYHMSPDRFRETVLDAAIDAHKVLRVVRDARAASDHPQIAGAAEQHYLKFLVYEVRSRR</sequence>
<keyword evidence="2" id="KW-0963">Cytoplasm</keyword>
<dbReference type="InterPro" id="IPR015947">
    <property type="entry name" value="PUA-like_sf"/>
</dbReference>
<keyword evidence="11" id="KW-1185">Reference proteome</keyword>
<comment type="subcellular location">
    <subcellularLocation>
        <location evidence="1">Cytoplasm</location>
    </subcellularLocation>
</comment>
<keyword evidence="7" id="KW-0694">RNA-binding</keyword>
<organism evidence="10 11">
    <name type="scientific">Alicyclobacillus mali</name>
    <name type="common">ex Roth et al. 2021</name>
    <dbReference type="NCBI Taxonomy" id="1123961"/>
    <lineage>
        <taxon>Bacteria</taxon>
        <taxon>Bacillati</taxon>
        <taxon>Bacillota</taxon>
        <taxon>Bacilli</taxon>
        <taxon>Bacillales</taxon>
        <taxon>Alicyclobacillaceae</taxon>
        <taxon>Alicyclobacillus</taxon>
    </lineage>
</organism>
<protein>
    <submittedName>
        <fullName evidence="10">Class I SAM-dependent rRNA methyltransferase</fullName>
    </submittedName>
</protein>
<evidence type="ECO:0000256" key="4">
    <source>
        <dbReference type="ARBA" id="ARBA00022603"/>
    </source>
</evidence>
<evidence type="ECO:0000256" key="3">
    <source>
        <dbReference type="ARBA" id="ARBA00022552"/>
    </source>
</evidence>
<evidence type="ECO:0000256" key="8">
    <source>
        <dbReference type="ARBA" id="ARBA00038091"/>
    </source>
</evidence>
<keyword evidence="4 10" id="KW-0489">Methyltransferase</keyword>
<dbReference type="SMART" id="SM00359">
    <property type="entry name" value="PUA"/>
    <property type="match status" value="1"/>
</dbReference>
<evidence type="ECO:0000313" key="11">
    <source>
        <dbReference type="Proteomes" id="UP000642910"/>
    </source>
</evidence>
<dbReference type="InterPro" id="IPR002478">
    <property type="entry name" value="PUA"/>
</dbReference>
<comment type="similarity">
    <text evidence="8">Belongs to the methyltransferase superfamily. RlmI family.</text>
</comment>
<dbReference type="PANTHER" id="PTHR42873:SF1">
    <property type="entry name" value="S-ADENOSYLMETHIONINE-DEPENDENT METHYLTRANSFERASE DOMAIN-CONTAINING PROTEIN"/>
    <property type="match status" value="1"/>
</dbReference>
<keyword evidence="5" id="KW-0808">Transferase</keyword>
<feature type="domain" description="PUA" evidence="9">
    <location>
        <begin position="11"/>
        <end position="96"/>
    </location>
</feature>
<dbReference type="Proteomes" id="UP000642910">
    <property type="component" value="Unassembled WGS sequence"/>
</dbReference>
<dbReference type="Gene3D" id="3.30.750.80">
    <property type="entry name" value="RNA methyltransferase domain (HRMD) like"/>
    <property type="match status" value="1"/>
</dbReference>
<evidence type="ECO:0000256" key="6">
    <source>
        <dbReference type="ARBA" id="ARBA00022691"/>
    </source>
</evidence>
<dbReference type="Pfam" id="PF17785">
    <property type="entry name" value="PUA_3"/>
    <property type="match status" value="1"/>
</dbReference>
<dbReference type="PROSITE" id="PS50890">
    <property type="entry name" value="PUA"/>
    <property type="match status" value="1"/>
</dbReference>
<dbReference type="GO" id="GO:0008168">
    <property type="term" value="F:methyltransferase activity"/>
    <property type="evidence" value="ECO:0007669"/>
    <property type="project" value="UniProtKB-KW"/>
</dbReference>
<dbReference type="CDD" id="cd02440">
    <property type="entry name" value="AdoMet_MTases"/>
    <property type="match status" value="1"/>
</dbReference>
<dbReference type="EMBL" id="JADPKZ010000034">
    <property type="protein sequence ID" value="MBF8377184.1"/>
    <property type="molecule type" value="Genomic_DNA"/>
</dbReference>
<dbReference type="CDD" id="cd21153">
    <property type="entry name" value="PUA_RlmI"/>
    <property type="match status" value="1"/>
</dbReference>
<dbReference type="InterPro" id="IPR041532">
    <property type="entry name" value="RlmI-like_PUA"/>
</dbReference>
<dbReference type="InterPro" id="IPR029063">
    <property type="entry name" value="SAM-dependent_MTases_sf"/>
</dbReference>
<dbReference type="Gene3D" id="2.30.130.10">
    <property type="entry name" value="PUA domain"/>
    <property type="match status" value="1"/>
</dbReference>
<dbReference type="GO" id="GO:0032259">
    <property type="term" value="P:methylation"/>
    <property type="evidence" value="ECO:0007669"/>
    <property type="project" value="UniProtKB-KW"/>
</dbReference>
<evidence type="ECO:0000256" key="2">
    <source>
        <dbReference type="ARBA" id="ARBA00022490"/>
    </source>
</evidence>
<keyword evidence="3" id="KW-0698">rRNA processing</keyword>
<dbReference type="InterPro" id="IPR019614">
    <property type="entry name" value="SAM-dep_methyl-trfase"/>
</dbReference>
<dbReference type="CDD" id="cd11572">
    <property type="entry name" value="RlmI_M_like"/>
    <property type="match status" value="1"/>
</dbReference>
<evidence type="ECO:0000256" key="5">
    <source>
        <dbReference type="ARBA" id="ARBA00022679"/>
    </source>
</evidence>